<comment type="caution">
    <text evidence="4">The sequence shown here is derived from an EMBL/GenBank/DDBJ whole genome shotgun (WGS) entry which is preliminary data.</text>
</comment>
<sequence length="669" mass="70041">MSLPRDVAPANAKFTPPEKSAVADLYGCGGGRARASQRKSRTRRPSDIRLEEIDAEPDPPTFTPVFTVEDPVELNPTFEDDVGVFAEGDGCEGGVDELGGDWSEDGEAGGDWLEDGLGGGDSLEGGSDEPGGDWLEDGVGGDWSDDGVGELGGDLLVDESGGDSDDDGIGGDELGGDSDDIGGDDGGVFDGGVSGVDFEGGGSCDVGGDVLGGVCADGGVSGVDFEGDCGDGGGSCDGGDELGGGVFDGGVSGVDFDGVSGDGGGSFDVGGDELGGVCADGGVFDDGASGVDFEGVLGDGGGSCDADGDELGGVCADGGECELESGGDPGQGGQTGQGGQCALTVAADAISKQQCSLISWYFLDRHHRRMTRVCLVFNWKCTSSGVYYADETEPPKNLKKCYGSWGLVTGSTDGIGKAMAFKLARKGLNLVLVGRTMSKLEQVSRELLAENPNIQVKKLVVDFSRDVVAAVRQMEEAIRGLEIGVLINNVGVTYEEAMYFHEVKEEVWMNLVNVNVRGTTLVTRAVVKGMIKRRRGAIVNIGSAASVVVPSHPLYAIYAATKAYIDQLSRSLYVEYKHYGIDVQCQVPLYVWTKMTENVAGIKKASMLIPSAEDYAEAAVKCIGYEMRCTPYWAHAVQWFFASLLPDFVLDYWRLSVGIHRRSKLHKMP</sequence>
<dbReference type="EMBL" id="LNRQ01000007">
    <property type="protein sequence ID" value="KZM86936.1"/>
    <property type="molecule type" value="Genomic_DNA"/>
</dbReference>
<dbReference type="Pfam" id="PF00106">
    <property type="entry name" value="adh_short"/>
    <property type="match status" value="1"/>
</dbReference>
<gene>
    <name evidence="4" type="ORF">DCAR_024070</name>
</gene>
<dbReference type="SUPFAM" id="SSF51735">
    <property type="entry name" value="NAD(P)-binding Rossmann-fold domains"/>
    <property type="match status" value="1"/>
</dbReference>
<evidence type="ECO:0000256" key="1">
    <source>
        <dbReference type="ARBA" id="ARBA00022857"/>
    </source>
</evidence>
<protein>
    <recommendedName>
        <fullName evidence="5">Very-long-chain 3-oxoacyl-CoA reductase</fullName>
    </recommendedName>
</protein>
<dbReference type="STRING" id="79200.A0A164T1P8"/>
<name>A0A164T1P8_DAUCS</name>
<proteinExistence type="predicted"/>
<evidence type="ECO:0000313" key="4">
    <source>
        <dbReference type="EMBL" id="KZM86936.1"/>
    </source>
</evidence>
<dbReference type="OMA" id="LWIPEWV"/>
<feature type="region of interest" description="Disordered" evidence="3">
    <location>
        <begin position="87"/>
        <end position="186"/>
    </location>
</feature>
<dbReference type="InterPro" id="IPR002347">
    <property type="entry name" value="SDR_fam"/>
</dbReference>
<evidence type="ECO:0000256" key="3">
    <source>
        <dbReference type="SAM" id="MobiDB-lite"/>
    </source>
</evidence>
<dbReference type="InterPro" id="IPR051019">
    <property type="entry name" value="VLCFA-Steroid_DH"/>
</dbReference>
<organism evidence="4">
    <name type="scientific">Daucus carota subsp. sativus</name>
    <name type="common">Carrot</name>
    <dbReference type="NCBI Taxonomy" id="79200"/>
    <lineage>
        <taxon>Eukaryota</taxon>
        <taxon>Viridiplantae</taxon>
        <taxon>Streptophyta</taxon>
        <taxon>Embryophyta</taxon>
        <taxon>Tracheophyta</taxon>
        <taxon>Spermatophyta</taxon>
        <taxon>Magnoliopsida</taxon>
        <taxon>eudicotyledons</taxon>
        <taxon>Gunneridae</taxon>
        <taxon>Pentapetalae</taxon>
        <taxon>asterids</taxon>
        <taxon>campanulids</taxon>
        <taxon>Apiales</taxon>
        <taxon>Apiaceae</taxon>
        <taxon>Apioideae</taxon>
        <taxon>Scandiceae</taxon>
        <taxon>Daucinae</taxon>
        <taxon>Daucus</taxon>
        <taxon>Daucus sect. Daucus</taxon>
    </lineage>
</organism>
<dbReference type="PANTHER" id="PTHR43899:SF26">
    <property type="entry name" value="ENOYL-(ACYL CARRIER) REDUCTASE"/>
    <property type="match status" value="1"/>
</dbReference>
<dbReference type="AlphaFoldDB" id="A0A164T1P8"/>
<keyword evidence="1" id="KW-0521">NADP</keyword>
<feature type="compositionally biased region" description="Acidic residues" evidence="3">
    <location>
        <begin position="156"/>
        <end position="183"/>
    </location>
</feature>
<evidence type="ECO:0000256" key="2">
    <source>
        <dbReference type="ARBA" id="ARBA00023002"/>
    </source>
</evidence>
<dbReference type="PRINTS" id="PR00081">
    <property type="entry name" value="GDHRDH"/>
</dbReference>
<dbReference type="PANTHER" id="PTHR43899">
    <property type="entry name" value="RH59310P"/>
    <property type="match status" value="1"/>
</dbReference>
<dbReference type="InterPro" id="IPR036291">
    <property type="entry name" value="NAD(P)-bd_dom_sf"/>
</dbReference>
<evidence type="ECO:0008006" key="5">
    <source>
        <dbReference type="Google" id="ProtNLM"/>
    </source>
</evidence>
<dbReference type="PRINTS" id="PR00080">
    <property type="entry name" value="SDRFAMILY"/>
</dbReference>
<reference evidence="4" key="1">
    <citation type="journal article" date="2016" name="Nat. Genet.">
        <title>A high-quality carrot genome assembly provides new insights into carotenoid accumulation and asterid genome evolution.</title>
        <authorList>
            <person name="Iorizzo M."/>
            <person name="Ellison S."/>
            <person name="Senalik D."/>
            <person name="Zeng P."/>
            <person name="Satapoomin P."/>
            <person name="Huang J."/>
            <person name="Bowman M."/>
            <person name="Iovene M."/>
            <person name="Sanseverino W."/>
            <person name="Cavagnaro P."/>
            <person name="Yildiz M."/>
            <person name="Macko-Podgorni A."/>
            <person name="Moranska E."/>
            <person name="Grzebelus E."/>
            <person name="Grzebelus D."/>
            <person name="Ashrafi H."/>
            <person name="Zheng Z."/>
            <person name="Cheng S."/>
            <person name="Spooner D."/>
            <person name="Van Deynze A."/>
            <person name="Simon P."/>
        </authorList>
    </citation>
    <scope>NUCLEOTIDE SEQUENCE [LARGE SCALE GENOMIC DNA]</scope>
    <source>
        <tissue evidence="4">Leaf</tissue>
    </source>
</reference>
<dbReference type="GO" id="GO:0045703">
    <property type="term" value="F:ketoreductase activity"/>
    <property type="evidence" value="ECO:0007669"/>
    <property type="project" value="TreeGrafter"/>
</dbReference>
<keyword evidence="2" id="KW-0560">Oxidoreductase</keyword>
<dbReference type="GO" id="GO:0005783">
    <property type="term" value="C:endoplasmic reticulum"/>
    <property type="evidence" value="ECO:0007669"/>
    <property type="project" value="TreeGrafter"/>
</dbReference>
<feature type="compositionally biased region" description="Acidic residues" evidence="3">
    <location>
        <begin position="94"/>
        <end position="114"/>
    </location>
</feature>
<dbReference type="Gene3D" id="3.40.50.720">
    <property type="entry name" value="NAD(P)-binding Rossmann-like Domain"/>
    <property type="match status" value="1"/>
</dbReference>
<accession>A0A164T1P8</accession>
<dbReference type="Gramene" id="KZM86936">
    <property type="protein sequence ID" value="KZM86936"/>
    <property type="gene ID" value="DCAR_024070"/>
</dbReference>
<feature type="compositionally biased region" description="Acidic residues" evidence="3">
    <location>
        <begin position="126"/>
        <end position="136"/>
    </location>
</feature>
<dbReference type="CDD" id="cd05356">
    <property type="entry name" value="17beta-HSD1_like_SDR_c"/>
    <property type="match status" value="1"/>
</dbReference>
<dbReference type="FunFam" id="3.40.50.720:FF:000137">
    <property type="entry name" value="Hydroxysteroid (17-beta) dehydrogenase 3"/>
    <property type="match status" value="1"/>
</dbReference>
<feature type="region of interest" description="Disordered" evidence="3">
    <location>
        <begin position="21"/>
        <end position="65"/>
    </location>
</feature>